<evidence type="ECO:0000313" key="8">
    <source>
        <dbReference type="Proteomes" id="UP000005536"/>
    </source>
</evidence>
<gene>
    <name evidence="7" type="ORF">NEIELOOT_03063</name>
    <name evidence="6" type="ORF">NELON_08290</name>
</gene>
<dbReference type="KEGG" id="nel:NELON_08290"/>
<dbReference type="GO" id="GO:0003677">
    <property type="term" value="F:DNA binding"/>
    <property type="evidence" value="ECO:0007669"/>
    <property type="project" value="UniProtKB-KW"/>
</dbReference>
<name>D4DVE6_NEIEG</name>
<dbReference type="Proteomes" id="UP000005536">
    <property type="component" value="Unassembled WGS sequence"/>
</dbReference>
<proteinExistence type="inferred from homology"/>
<dbReference type="GO" id="GO:0006310">
    <property type="term" value="P:DNA recombination"/>
    <property type="evidence" value="ECO:0007669"/>
    <property type="project" value="UniProtKB-KW"/>
</dbReference>
<evidence type="ECO:0000259" key="5">
    <source>
        <dbReference type="PROSITE" id="PS51898"/>
    </source>
</evidence>
<sequence length="232" mass="26709">MDEIQPQHIARYLEWRKNSPVAANNDIQWFTAAWNQARSWGYTEKANPAAGVKRHTQKPRNVYIDDRLYGIVYQAADSLMRDLMDTAYITGQRPIDIVGLHTDQIHDGILHITQRKTKARLRFEISGLLAEIIGRRAPEDGGYLFKNSRGGRLTRDVLGRHFLALRKQLQTEHPELAEELANFQFRDLRAKSGTDAYLMTGDKNAARQQLGHTTEAMTNRYIRQEKVLKPLK</sequence>
<dbReference type="InterPro" id="IPR002104">
    <property type="entry name" value="Integrase_catalytic"/>
</dbReference>
<evidence type="ECO:0000256" key="1">
    <source>
        <dbReference type="ARBA" id="ARBA00008857"/>
    </source>
</evidence>
<dbReference type="PANTHER" id="PTHR30629:SF2">
    <property type="entry name" value="PROPHAGE INTEGRASE INTS-RELATED"/>
    <property type="match status" value="1"/>
</dbReference>
<reference evidence="7 8" key="1">
    <citation type="submission" date="2010-02" db="EMBL/GenBank/DDBJ databases">
        <authorList>
            <person name="Weinstock G."/>
            <person name="Sodergren E."/>
            <person name="Clifton S."/>
            <person name="Fulton L."/>
            <person name="Fulton B."/>
            <person name="Courtney L."/>
            <person name="Fronick C."/>
            <person name="Harrison M."/>
            <person name="Strong C."/>
            <person name="Farmer C."/>
            <person name="Delahaunty K."/>
            <person name="Markovic C."/>
            <person name="Hall O."/>
            <person name="Minx P."/>
            <person name="Tomlinson C."/>
            <person name="Mitreva M."/>
            <person name="Nelson J."/>
            <person name="Hou S."/>
            <person name="Wollam A."/>
            <person name="Pepin K.H."/>
            <person name="Johnson M."/>
            <person name="Bhonagiri V."/>
            <person name="Zhang X."/>
            <person name="Suruliraj S."/>
            <person name="Warren W."/>
            <person name="Chinwalla A."/>
            <person name="Mardis E.R."/>
            <person name="Wilson R.K."/>
        </authorList>
    </citation>
    <scope>NUCLEOTIDE SEQUENCE [LARGE SCALE GENOMIC DNA]</scope>
    <source>
        <strain evidence="7 8">ATCC 29315</strain>
    </source>
</reference>
<dbReference type="SUPFAM" id="SSF56349">
    <property type="entry name" value="DNA breaking-rejoining enzymes"/>
    <property type="match status" value="1"/>
</dbReference>
<dbReference type="PATRIC" id="fig|546263.7.peg.1778"/>
<dbReference type="AlphaFoldDB" id="D4DVE6"/>
<dbReference type="InterPro" id="IPR013762">
    <property type="entry name" value="Integrase-like_cat_sf"/>
</dbReference>
<evidence type="ECO:0000256" key="3">
    <source>
        <dbReference type="ARBA" id="ARBA00023125"/>
    </source>
</evidence>
<feature type="domain" description="Tyr recombinase" evidence="5">
    <location>
        <begin position="57"/>
        <end position="232"/>
    </location>
</feature>
<dbReference type="GO" id="GO:0015074">
    <property type="term" value="P:DNA integration"/>
    <property type="evidence" value="ECO:0007669"/>
    <property type="project" value="UniProtKB-KW"/>
</dbReference>
<dbReference type="HOGENOM" id="CLU_052612_0_0_4"/>
<organism evidence="7 8">
    <name type="scientific">Neisseria elongata subsp. glycolytica ATCC 29315</name>
    <dbReference type="NCBI Taxonomy" id="546263"/>
    <lineage>
        <taxon>Bacteria</taxon>
        <taxon>Pseudomonadati</taxon>
        <taxon>Pseudomonadota</taxon>
        <taxon>Betaproteobacteria</taxon>
        <taxon>Neisseriales</taxon>
        <taxon>Neisseriaceae</taxon>
        <taxon>Neisseria</taxon>
    </lineage>
</organism>
<dbReference type="EMBL" id="ADBF01000258">
    <property type="protein sequence ID" value="EFE48229.1"/>
    <property type="molecule type" value="Genomic_DNA"/>
</dbReference>
<dbReference type="Gene3D" id="1.10.150.130">
    <property type="match status" value="1"/>
</dbReference>
<dbReference type="InterPro" id="IPR010998">
    <property type="entry name" value="Integrase_recombinase_N"/>
</dbReference>
<keyword evidence="3" id="KW-0238">DNA-binding</keyword>
<keyword evidence="4" id="KW-0233">DNA recombination</keyword>
<comment type="similarity">
    <text evidence="1">Belongs to the 'phage' integrase family.</text>
</comment>
<dbReference type="PROSITE" id="PS51898">
    <property type="entry name" value="TYR_RECOMBINASE"/>
    <property type="match status" value="1"/>
</dbReference>
<evidence type="ECO:0000313" key="6">
    <source>
        <dbReference type="EMBL" id="AJE18888.1"/>
    </source>
</evidence>
<dbReference type="PANTHER" id="PTHR30629">
    <property type="entry name" value="PROPHAGE INTEGRASE"/>
    <property type="match status" value="1"/>
</dbReference>
<protein>
    <submittedName>
        <fullName evidence="7">Site-specific recombinase, phage integrase family</fullName>
    </submittedName>
</protein>
<dbReference type="EMBL" id="CP007726">
    <property type="protein sequence ID" value="AJE18888.1"/>
    <property type="molecule type" value="Genomic_DNA"/>
</dbReference>
<evidence type="ECO:0000313" key="9">
    <source>
        <dbReference type="Proteomes" id="UP000031392"/>
    </source>
</evidence>
<keyword evidence="2" id="KW-0229">DNA integration</keyword>
<evidence type="ECO:0000256" key="2">
    <source>
        <dbReference type="ARBA" id="ARBA00022908"/>
    </source>
</evidence>
<reference evidence="9" key="2">
    <citation type="submission" date="2014-05" db="EMBL/GenBank/DDBJ databases">
        <title>Complete Genome sequence of Neisseria elongata subsp. glycolytica.</title>
        <authorList>
            <person name="Veyrier F.J."/>
            <person name="Taha M.-K."/>
        </authorList>
    </citation>
    <scope>NUCLEOTIDE SEQUENCE [LARGE SCALE GENOMIC DNA]</scope>
    <source>
        <strain evidence="9">ATCC 29315</strain>
    </source>
</reference>
<dbReference type="Gene3D" id="1.10.443.10">
    <property type="entry name" value="Intergrase catalytic core"/>
    <property type="match status" value="1"/>
</dbReference>
<dbReference type="STRING" id="546263.NELON_08290"/>
<accession>D4DVE6</accession>
<keyword evidence="9" id="KW-1185">Reference proteome</keyword>
<dbReference type="InterPro" id="IPR050808">
    <property type="entry name" value="Phage_Integrase"/>
</dbReference>
<dbReference type="RefSeq" id="WP_003775538.1">
    <property type="nucleotide sequence ID" value="NZ_CP007726.1"/>
</dbReference>
<dbReference type="Proteomes" id="UP000031392">
    <property type="component" value="Chromosome"/>
</dbReference>
<evidence type="ECO:0000313" key="7">
    <source>
        <dbReference type="EMBL" id="EFE48229.1"/>
    </source>
</evidence>
<dbReference type="InterPro" id="IPR011010">
    <property type="entry name" value="DNA_brk_join_enz"/>
</dbReference>
<reference evidence="6 9" key="3">
    <citation type="journal article" date="2015" name="PLoS Genet.">
        <title>Common Cell Shape Evolution of Two Nasopharyngeal Pathogens.</title>
        <authorList>
            <person name="Veyrier F.J."/>
            <person name="Biais N."/>
            <person name="Morales P."/>
            <person name="Belkacem N."/>
            <person name="Guilhen C."/>
            <person name="Ranjeva S."/>
            <person name="Sismeiro O."/>
            <person name="Pehau-Arnaudet G."/>
            <person name="Rocha E.P."/>
            <person name="Werts C."/>
            <person name="Taha M.K."/>
            <person name="Boneca I.G."/>
        </authorList>
    </citation>
    <scope>NUCLEOTIDE SEQUENCE [LARGE SCALE GENOMIC DNA]</scope>
    <source>
        <strain evidence="6 9">ATCC 29315</strain>
    </source>
</reference>
<dbReference type="Pfam" id="PF00589">
    <property type="entry name" value="Phage_integrase"/>
    <property type="match status" value="1"/>
</dbReference>
<evidence type="ECO:0000256" key="4">
    <source>
        <dbReference type="ARBA" id="ARBA00023172"/>
    </source>
</evidence>